<keyword evidence="2" id="KW-1185">Reference proteome</keyword>
<evidence type="ECO:0000313" key="1">
    <source>
        <dbReference type="EMBL" id="KAJ8415180.1"/>
    </source>
</evidence>
<protein>
    <submittedName>
        <fullName evidence="1">Uncharacterized protein</fullName>
    </submittedName>
</protein>
<gene>
    <name evidence="1" type="ORF">AAFF_G00008780</name>
</gene>
<accession>A0AAD7T6D3</accession>
<dbReference type="EMBL" id="JAINUG010000010">
    <property type="protein sequence ID" value="KAJ8415180.1"/>
    <property type="molecule type" value="Genomic_DNA"/>
</dbReference>
<name>A0AAD7T6D3_9TELE</name>
<dbReference type="Proteomes" id="UP001221898">
    <property type="component" value="Unassembled WGS sequence"/>
</dbReference>
<evidence type="ECO:0000313" key="2">
    <source>
        <dbReference type="Proteomes" id="UP001221898"/>
    </source>
</evidence>
<reference evidence="1" key="1">
    <citation type="journal article" date="2023" name="Science">
        <title>Genome structures resolve the early diversification of teleost fishes.</title>
        <authorList>
            <person name="Parey E."/>
            <person name="Louis A."/>
            <person name="Montfort J."/>
            <person name="Bouchez O."/>
            <person name="Roques C."/>
            <person name="Iampietro C."/>
            <person name="Lluch J."/>
            <person name="Castinel A."/>
            <person name="Donnadieu C."/>
            <person name="Desvignes T."/>
            <person name="Floi Bucao C."/>
            <person name="Jouanno E."/>
            <person name="Wen M."/>
            <person name="Mejri S."/>
            <person name="Dirks R."/>
            <person name="Jansen H."/>
            <person name="Henkel C."/>
            <person name="Chen W.J."/>
            <person name="Zahm M."/>
            <person name="Cabau C."/>
            <person name="Klopp C."/>
            <person name="Thompson A.W."/>
            <person name="Robinson-Rechavi M."/>
            <person name="Braasch I."/>
            <person name="Lecointre G."/>
            <person name="Bobe J."/>
            <person name="Postlethwait J.H."/>
            <person name="Berthelot C."/>
            <person name="Roest Crollius H."/>
            <person name="Guiguen Y."/>
        </authorList>
    </citation>
    <scope>NUCLEOTIDE SEQUENCE</scope>
    <source>
        <strain evidence="1">NC1722</strain>
    </source>
</reference>
<proteinExistence type="predicted"/>
<comment type="caution">
    <text evidence="1">The sequence shown here is derived from an EMBL/GenBank/DDBJ whole genome shotgun (WGS) entry which is preliminary data.</text>
</comment>
<sequence length="101" mass="11523">MQKSRVRKGCVTEQKETLSREGLRHSFNQIQPRKASLMCHSRINAVTAVGICAVIAAASRCDRFPFNYLRLKYDRAPLFQLAPHGSGAHWQRREDRGLGRD</sequence>
<dbReference type="AlphaFoldDB" id="A0AAD7T6D3"/>
<organism evidence="1 2">
    <name type="scientific">Aldrovandia affinis</name>
    <dbReference type="NCBI Taxonomy" id="143900"/>
    <lineage>
        <taxon>Eukaryota</taxon>
        <taxon>Metazoa</taxon>
        <taxon>Chordata</taxon>
        <taxon>Craniata</taxon>
        <taxon>Vertebrata</taxon>
        <taxon>Euteleostomi</taxon>
        <taxon>Actinopterygii</taxon>
        <taxon>Neopterygii</taxon>
        <taxon>Teleostei</taxon>
        <taxon>Notacanthiformes</taxon>
        <taxon>Halosauridae</taxon>
        <taxon>Aldrovandia</taxon>
    </lineage>
</organism>